<dbReference type="EMBL" id="DRLF01000228">
    <property type="protein sequence ID" value="HEC06483.1"/>
    <property type="molecule type" value="Genomic_DNA"/>
</dbReference>
<evidence type="ECO:0000259" key="2">
    <source>
        <dbReference type="Pfam" id="PF01551"/>
    </source>
</evidence>
<reference evidence="3" key="1">
    <citation type="journal article" date="2020" name="mSystems">
        <title>Genome- and Community-Level Interaction Insights into Carbon Utilization and Element Cycling Functions of Hydrothermarchaeota in Hydrothermal Sediment.</title>
        <authorList>
            <person name="Zhou Z."/>
            <person name="Liu Y."/>
            <person name="Xu W."/>
            <person name="Pan J."/>
            <person name="Luo Z.H."/>
            <person name="Li M."/>
        </authorList>
    </citation>
    <scope>NUCLEOTIDE SEQUENCE [LARGE SCALE GENOMIC DNA]</scope>
    <source>
        <strain evidence="3">HyVt-458</strain>
    </source>
</reference>
<evidence type="ECO:0000256" key="1">
    <source>
        <dbReference type="SAM" id="Coils"/>
    </source>
</evidence>
<feature type="coiled-coil region" evidence="1">
    <location>
        <begin position="50"/>
        <end position="81"/>
    </location>
</feature>
<proteinExistence type="predicted"/>
<feature type="domain" description="M23ase beta-sheet core" evidence="2">
    <location>
        <begin position="198"/>
        <end position="292"/>
    </location>
</feature>
<accession>A0A831W860</accession>
<dbReference type="SUPFAM" id="SSF51261">
    <property type="entry name" value="Duplicated hybrid motif"/>
    <property type="match status" value="1"/>
</dbReference>
<feature type="coiled-coil region" evidence="1">
    <location>
        <begin position="132"/>
        <end position="159"/>
    </location>
</feature>
<dbReference type="InterPro" id="IPR016047">
    <property type="entry name" value="M23ase_b-sheet_dom"/>
</dbReference>
<dbReference type="FunFam" id="2.70.70.10:FF:000006">
    <property type="entry name" value="M23 family peptidase"/>
    <property type="match status" value="1"/>
</dbReference>
<name>A0A831W860_9GAMM</name>
<sequence length="299" mass="32887">MSAGRGIMNNRTVWSVRSVLLVSLLAGAALLSGYFYGKLQSVQIAEDQAMQSALQAMAEERRELDDLRNSMEAEIDALALRIGSLRAHLLRLNALGERLVDVGKLDAQEFDFSAEPAQGGVDQDSDAESAGMLELEAEIERLSRAFADREHKLNLLEEMLSKRDVRDQVIPSGQPLKHGFISSTFGRRTDPFTGKKKYHKGIDFVGKRGSEVLAVAAGVVTKAERMSGYGNVVEIRHADGYITRYAHNQENLVKEGDRVEKGEPIAMLGSTGRSSGPHVHFEVRRNGKIINPARFIRGG</sequence>
<organism evidence="3">
    <name type="scientific">Thiolapillus brandeum</name>
    <dbReference type="NCBI Taxonomy" id="1076588"/>
    <lineage>
        <taxon>Bacteria</taxon>
        <taxon>Pseudomonadati</taxon>
        <taxon>Pseudomonadota</taxon>
        <taxon>Gammaproteobacteria</taxon>
        <taxon>Chromatiales</taxon>
        <taxon>Sedimenticolaceae</taxon>
        <taxon>Thiolapillus</taxon>
    </lineage>
</organism>
<protein>
    <recommendedName>
        <fullName evidence="2">M23ase beta-sheet core domain-containing protein</fullName>
    </recommendedName>
</protein>
<dbReference type="GO" id="GO:0004222">
    <property type="term" value="F:metalloendopeptidase activity"/>
    <property type="evidence" value="ECO:0007669"/>
    <property type="project" value="TreeGrafter"/>
</dbReference>
<dbReference type="InterPro" id="IPR050570">
    <property type="entry name" value="Cell_wall_metabolism_enzyme"/>
</dbReference>
<dbReference type="Proteomes" id="UP000886339">
    <property type="component" value="Unassembled WGS sequence"/>
</dbReference>
<comment type="caution">
    <text evidence="3">The sequence shown here is derived from an EMBL/GenBank/DDBJ whole genome shotgun (WGS) entry which is preliminary data.</text>
</comment>
<dbReference type="PANTHER" id="PTHR21666">
    <property type="entry name" value="PEPTIDASE-RELATED"/>
    <property type="match status" value="1"/>
</dbReference>
<dbReference type="Gene3D" id="2.70.70.10">
    <property type="entry name" value="Glucose Permease (Domain IIA)"/>
    <property type="match status" value="1"/>
</dbReference>
<keyword evidence="1" id="KW-0175">Coiled coil</keyword>
<dbReference type="AlphaFoldDB" id="A0A831W860"/>
<dbReference type="PANTHER" id="PTHR21666:SF291">
    <property type="entry name" value="STAGE II SPORULATION PROTEIN Q"/>
    <property type="match status" value="1"/>
</dbReference>
<dbReference type="InterPro" id="IPR011055">
    <property type="entry name" value="Dup_hybrid_motif"/>
</dbReference>
<evidence type="ECO:0000313" key="3">
    <source>
        <dbReference type="EMBL" id="HEC06483.1"/>
    </source>
</evidence>
<dbReference type="CDD" id="cd12797">
    <property type="entry name" value="M23_peptidase"/>
    <property type="match status" value="1"/>
</dbReference>
<dbReference type="Pfam" id="PF01551">
    <property type="entry name" value="Peptidase_M23"/>
    <property type="match status" value="1"/>
</dbReference>
<gene>
    <name evidence="3" type="ORF">ENJ12_06510</name>
</gene>